<sequence>MSHAQYASLPTEKRQRCEVWTRVMGYHRPVSQFNIGKRAEHGERRHFREGVGL</sequence>
<evidence type="ECO:0000313" key="1">
    <source>
        <dbReference type="EMBL" id="PMR77429.1"/>
    </source>
</evidence>
<dbReference type="AlphaFoldDB" id="A0A2N7UAH2"/>
<dbReference type="InterPro" id="IPR012833">
    <property type="entry name" value="NrdD"/>
</dbReference>
<proteinExistence type="predicted"/>
<comment type="caution">
    <text evidence="1">The sequence shown here is derived from an EMBL/GenBank/DDBJ whole genome shotgun (WGS) entry which is preliminary data.</text>
</comment>
<reference evidence="1 2" key="1">
    <citation type="submission" date="2018-01" db="EMBL/GenBank/DDBJ databases">
        <title>Halomonas endophytica sp. nov., isolated from storage liquid in the stems of Populus euphratica.</title>
        <authorList>
            <person name="Chen C."/>
        </authorList>
    </citation>
    <scope>NUCLEOTIDE SEQUENCE [LARGE SCALE GENOMIC DNA]</scope>
    <source>
        <strain evidence="1 2">MC28</strain>
    </source>
</reference>
<evidence type="ECO:0000313" key="2">
    <source>
        <dbReference type="Proteomes" id="UP000235803"/>
    </source>
</evidence>
<organism evidence="1 2">
    <name type="scientific">Billgrantia endophytica</name>
    <dbReference type="NCBI Taxonomy" id="2033802"/>
    <lineage>
        <taxon>Bacteria</taxon>
        <taxon>Pseudomonadati</taxon>
        <taxon>Pseudomonadota</taxon>
        <taxon>Gammaproteobacteria</taxon>
        <taxon>Oceanospirillales</taxon>
        <taxon>Halomonadaceae</taxon>
        <taxon>Billgrantia</taxon>
    </lineage>
</organism>
<gene>
    <name evidence="1" type="ORF">C1H69_02555</name>
</gene>
<dbReference type="Proteomes" id="UP000235803">
    <property type="component" value="Unassembled WGS sequence"/>
</dbReference>
<dbReference type="OrthoDB" id="9808075at2"/>
<dbReference type="RefSeq" id="WP_102651843.1">
    <property type="nucleotide sequence ID" value="NZ_PNRF01000007.1"/>
</dbReference>
<accession>A0A2N7UAH2</accession>
<dbReference type="GO" id="GO:0006260">
    <property type="term" value="P:DNA replication"/>
    <property type="evidence" value="ECO:0007669"/>
    <property type="project" value="InterPro"/>
</dbReference>
<protein>
    <submittedName>
        <fullName evidence="1">Oxidoreductase</fullName>
    </submittedName>
</protein>
<dbReference type="EMBL" id="PNRF01000007">
    <property type="protein sequence ID" value="PMR77429.1"/>
    <property type="molecule type" value="Genomic_DNA"/>
</dbReference>
<dbReference type="Pfam" id="PF13597">
    <property type="entry name" value="NRDD"/>
    <property type="match status" value="1"/>
</dbReference>
<keyword evidence="2" id="KW-1185">Reference proteome</keyword>
<name>A0A2N7UAH2_9GAMM</name>
<dbReference type="GO" id="GO:0008998">
    <property type="term" value="F:ribonucleoside-triphosphate reductase (thioredoxin) activity"/>
    <property type="evidence" value="ECO:0007669"/>
    <property type="project" value="InterPro"/>
</dbReference>